<name>A0A1U8HMW9_GOSHI</name>
<dbReference type="GeneID" id="107887657"/>
<dbReference type="STRING" id="3635.A0A1U8HMW9"/>
<dbReference type="KEGG" id="ghi:107887657"/>
<gene>
    <name evidence="2" type="primary">LOC107887657</name>
</gene>
<dbReference type="Gene3D" id="3.10.10.10">
    <property type="entry name" value="HIV Type 1 Reverse Transcriptase, subunit A, domain 1"/>
    <property type="match status" value="1"/>
</dbReference>
<dbReference type="RefSeq" id="XP_016667390.1">
    <property type="nucleotide sequence ID" value="XM_016811901.1"/>
</dbReference>
<dbReference type="InterPro" id="IPR043502">
    <property type="entry name" value="DNA/RNA_pol_sf"/>
</dbReference>
<dbReference type="AlphaFoldDB" id="A0A1U8HMW9"/>
<organism evidence="1 2">
    <name type="scientific">Gossypium hirsutum</name>
    <name type="common">Upland cotton</name>
    <name type="synonym">Gossypium mexicanum</name>
    <dbReference type="NCBI Taxonomy" id="3635"/>
    <lineage>
        <taxon>Eukaryota</taxon>
        <taxon>Viridiplantae</taxon>
        <taxon>Streptophyta</taxon>
        <taxon>Embryophyta</taxon>
        <taxon>Tracheophyta</taxon>
        <taxon>Spermatophyta</taxon>
        <taxon>Magnoliopsida</taxon>
        <taxon>eudicotyledons</taxon>
        <taxon>Gunneridae</taxon>
        <taxon>Pentapetalae</taxon>
        <taxon>rosids</taxon>
        <taxon>malvids</taxon>
        <taxon>Malvales</taxon>
        <taxon>Malvaceae</taxon>
        <taxon>Malvoideae</taxon>
        <taxon>Gossypium</taxon>
    </lineage>
</organism>
<reference evidence="2" key="2">
    <citation type="submission" date="2025-08" db="UniProtKB">
        <authorList>
            <consortium name="RefSeq"/>
        </authorList>
    </citation>
    <scope>IDENTIFICATION</scope>
</reference>
<evidence type="ECO:0000313" key="1">
    <source>
        <dbReference type="Proteomes" id="UP000818029"/>
    </source>
</evidence>
<dbReference type="PANTHER" id="PTHR33064:SF39">
    <property type="match status" value="1"/>
</dbReference>
<dbReference type="InterPro" id="IPR051320">
    <property type="entry name" value="Viral_Replic_Matur_Polypro"/>
</dbReference>
<dbReference type="PaxDb" id="3635-A0A1U8HMW9"/>
<dbReference type="InterPro" id="IPR043128">
    <property type="entry name" value="Rev_trsase/Diguanyl_cyclase"/>
</dbReference>
<dbReference type="SUPFAM" id="SSF56672">
    <property type="entry name" value="DNA/RNA polymerases"/>
    <property type="match status" value="1"/>
</dbReference>
<sequence>MEMVKKEIAKLLDADIIYPISDSRWVSLVQVMPKKTGVTVKKNAEGFFQIPVAPEDQEKTTFTSSFGTFVYRRIPFGLRFYRYFVKHFSKVAEPRCELLQKDKKIEFGPKCKKAFDTLKQNFQECENLVAGHLSRLKIPEDDTPIKDEFPDESLFSIEAYYPWYADKVNLLTTGSLPTELARSVKDKLRREARYYIWDYPYL</sequence>
<reference evidence="1" key="1">
    <citation type="journal article" date="2020" name="Nat. Genet.">
        <title>Genomic diversifications of five Gossypium allopolyploid species and their impact on cotton improvement.</title>
        <authorList>
            <person name="Chen Z.J."/>
            <person name="Sreedasyam A."/>
            <person name="Ando A."/>
            <person name="Song Q."/>
            <person name="De Santiago L.M."/>
            <person name="Hulse-Kemp A.M."/>
            <person name="Ding M."/>
            <person name="Ye W."/>
            <person name="Kirkbride R.C."/>
            <person name="Jenkins J."/>
            <person name="Plott C."/>
            <person name="Lovell J."/>
            <person name="Lin Y.M."/>
            <person name="Vaughn R."/>
            <person name="Liu B."/>
            <person name="Simpson S."/>
            <person name="Scheffler B.E."/>
            <person name="Wen L."/>
            <person name="Saski C.A."/>
            <person name="Grover C.E."/>
            <person name="Hu G."/>
            <person name="Conover J.L."/>
            <person name="Carlson J.W."/>
            <person name="Shu S."/>
            <person name="Boston L.B."/>
            <person name="Williams M."/>
            <person name="Peterson D.G."/>
            <person name="McGee K."/>
            <person name="Jones D.C."/>
            <person name="Wendel J.F."/>
            <person name="Stelly D.M."/>
            <person name="Grimwood J."/>
            <person name="Schmutz J."/>
        </authorList>
    </citation>
    <scope>NUCLEOTIDE SEQUENCE [LARGE SCALE GENOMIC DNA]</scope>
    <source>
        <strain evidence="1">cv. TM-1</strain>
    </source>
</reference>
<keyword evidence="1" id="KW-1185">Reference proteome</keyword>
<dbReference type="PANTHER" id="PTHR33064">
    <property type="entry name" value="POL PROTEIN"/>
    <property type="match status" value="1"/>
</dbReference>
<dbReference type="Proteomes" id="UP000818029">
    <property type="component" value="Chromosome A03"/>
</dbReference>
<proteinExistence type="predicted"/>
<dbReference type="Gene3D" id="3.30.70.270">
    <property type="match status" value="1"/>
</dbReference>
<protein>
    <submittedName>
        <fullName evidence="2">Uncharacterized protein</fullName>
    </submittedName>
</protein>
<accession>A0A1U8HMW9</accession>
<evidence type="ECO:0000313" key="2">
    <source>
        <dbReference type="RefSeq" id="XP_016667390.1"/>
    </source>
</evidence>